<sequence>MLARTVCRSRAYSHVAAGVFLPGGLPAIAASTDNTLHLLVAAEGSQDGEGCLEVVCDLPLFATARALAALPAASPDEEDCLALLTDSGFLSILRFDAACARFVALQQVPLPPEAPGDPFCQLAVHQRGGVVAAASLGGAVCLAVRDEAAAAPGSAAGGPRFSRPAQLTLGPNLWSLVFLEGGPAGGGASLPGDPWLAAGSCHTALLAALHQQPGDGSFAVVEYRCSIAAGLGAGHASVVGSQLLPAARSPAFSPRALVQLPAGWQEAAGCRLLVREEAVEVLAASGGVQEQPSAGEWWARRAPPPPAAGSQEAAAEPPGVQPMSPARPRREYEFEQSIMQTAAEGDSSSSGDEATSGGASGQFINCWCWEWQPRGQPPAPVLVCALEDGSMWRVPLIAQRSEHAPGVGAMLTPGRNYLQRLMSAQPARSIAALPGRLLVYCTDASGLQLLRERGLSHTPLLPAHMRATHQPWLDWDWVSDWSSLPAAAAVADCQLADLEGGSQRQLYAVRRATGGGASAGGGLCVLYPDPKPETVFELPGAAEGITGLWGLRRRAADRHHSLALLSYVGGSRLLAAQGGIFRDVTDCCSLQADAQTLAAGNMAAAGAGPVSGPAAVAQVTSQMVLTFSAAAAPPASGGGLSLQSSAGGAGGSGCTWQPPAGSSIGAAAVAEQAVLLYCTGGAARHLIALLPAASAAEAPQGGCEHGQPAGHVTLTQAAALPMAAEVSCVSNLLLAPAQRAQHGQQAQQHSAVFAVGTYSSAVLLVQLQWGPQQQGSLQLLLTVDLTSTSAATGLASAAATAAAAAGPLSPRSFQREQLTPESLLLLPAEASASSSGELHGSQARSGGSGGGGAMVPGAASLVAGLRTGALLQLHCAWSCGQQQQPQEELLSVSLGHMPVVILPLPRHQPLAAAAAAGAVPPAAAVLSDRVSLLRYRPAAAAGHGGAWGGAGRVSCQQLALPQVQAAAALLLDSGGLGGSGLTLDAMAAAGEAEEQQEAAAGGAPGPSGEQQQQQQQQLFLLCAAADGCLRMVSLESQLLAATRCWPLRQLLQPSRLAVHEGSGSVVVAGACTLPHHTRRGDEHVVVAGLAAVQAVDPATGELLASYSGFMPGESITALAVWDPSAPKQPAQQAQQQQQQQEHAVGAVPPGSGGLGQDAGAAAAGTAATLVDAAAAAEGQEAASGLRSHPIAFSPDSPAAAAAATAAAAAAAGDERPWGGLIAVGTTIGSGGGEEGEEGEKQQWDDESGGELQGRLLLLQLAAPTAASAGGSRAAAWQEAAPWQEAEAPRRQLQLLPVAELHLPSRVLALCPGTTRLTGAGPGPGPASAAAASGTGTGAGVGSRLFASVGRRLVAFQWRQRQQALRRVTWIPTNRPLCDLKVSRGLLVASDRGEGVTMYRYYEPHPGSPRAAAHLQRSRLARRRRVAPPGAAELQHRLGMQAQHPAQRGPGIGPVAGGQLLPEGEEEELGFAVVAADSECRPAVGAVALPPADGGAAGRGGGAPPPAAAAAAVLDARGRLALLQQRWPRHEPALQQRCVFALGEPAAALLQGSLGYHGGAVGGDSSSSVGGGGSGTSAAAPPAAEAAPGAVGAAAAAAEMVAVTVGGAAVALQPLQQHQAAQLLRLQRALAQHPATSPLSGGSHAAFRVTGSSGVAGGRGEIFRHPPPPGGAGAAGAADSPPASPLTPEQQAGGGGGLGAEPAAAQEPAGPGAMVVDQPGGGAAAPAPAATPQKQQQRGQQVAQAEPPVDAVLDGELLQHYLLLVPEQQRQLVAAAGIDRCGEGGEAAARQLACQLSNLVAQLLL</sequence>
<feature type="compositionally biased region" description="Low complexity" evidence="1">
    <location>
        <begin position="1723"/>
        <end position="1744"/>
    </location>
</feature>
<evidence type="ECO:0000313" key="3">
    <source>
        <dbReference type="Proteomes" id="UP000008141"/>
    </source>
</evidence>
<feature type="region of interest" description="Disordered" evidence="1">
    <location>
        <begin position="1123"/>
        <end position="1159"/>
    </location>
</feature>
<proteinExistence type="predicted"/>
<dbReference type="KEGG" id="cvr:CHLNCDRAFT_144888"/>
<name>E1ZD83_CHLVA</name>
<dbReference type="OrthoDB" id="515152at2759"/>
<dbReference type="InParanoid" id="E1ZD83"/>
<evidence type="ECO:0000313" key="2">
    <source>
        <dbReference type="EMBL" id="EFN56174.1"/>
    </source>
</evidence>
<organism evidence="3">
    <name type="scientific">Chlorella variabilis</name>
    <name type="common">Green alga</name>
    <dbReference type="NCBI Taxonomy" id="554065"/>
    <lineage>
        <taxon>Eukaryota</taxon>
        <taxon>Viridiplantae</taxon>
        <taxon>Chlorophyta</taxon>
        <taxon>core chlorophytes</taxon>
        <taxon>Trebouxiophyceae</taxon>
        <taxon>Chlorellales</taxon>
        <taxon>Chlorellaceae</taxon>
        <taxon>Chlorella clade</taxon>
        <taxon>Chlorella</taxon>
    </lineage>
</organism>
<feature type="region of interest" description="Disordered" evidence="1">
    <location>
        <begin position="1633"/>
        <end position="1745"/>
    </location>
</feature>
<dbReference type="InterPro" id="IPR015943">
    <property type="entry name" value="WD40/YVTN_repeat-like_dom_sf"/>
</dbReference>
<feature type="region of interest" description="Disordered" evidence="1">
    <location>
        <begin position="1562"/>
        <end position="1582"/>
    </location>
</feature>
<keyword evidence="3" id="KW-1185">Reference proteome</keyword>
<reference evidence="2 3" key="1">
    <citation type="journal article" date="2010" name="Plant Cell">
        <title>The Chlorella variabilis NC64A genome reveals adaptation to photosymbiosis, coevolution with viruses, and cryptic sex.</title>
        <authorList>
            <person name="Blanc G."/>
            <person name="Duncan G."/>
            <person name="Agarkova I."/>
            <person name="Borodovsky M."/>
            <person name="Gurnon J."/>
            <person name="Kuo A."/>
            <person name="Lindquist E."/>
            <person name="Lucas S."/>
            <person name="Pangilinan J."/>
            <person name="Polle J."/>
            <person name="Salamov A."/>
            <person name="Terry A."/>
            <person name="Yamada T."/>
            <person name="Dunigan D.D."/>
            <person name="Grigoriev I.V."/>
            <person name="Claverie J.M."/>
            <person name="Van Etten J.L."/>
        </authorList>
    </citation>
    <scope>NUCLEOTIDE SEQUENCE [LARGE SCALE GENOMIC DNA]</scope>
    <source>
        <strain evidence="2 3">NC64A</strain>
    </source>
</reference>
<feature type="compositionally biased region" description="Low complexity" evidence="1">
    <location>
        <begin position="1699"/>
        <end position="1712"/>
    </location>
</feature>
<dbReference type="Proteomes" id="UP000008141">
    <property type="component" value="Unassembled WGS sequence"/>
</dbReference>
<dbReference type="PANTHER" id="PTHR10644">
    <property type="entry name" value="DNA REPAIR/RNA PROCESSING CPSF FAMILY"/>
    <property type="match status" value="1"/>
</dbReference>
<gene>
    <name evidence="2" type="ORF">CHLNCDRAFT_144888</name>
</gene>
<protein>
    <submittedName>
        <fullName evidence="2">Uncharacterized protein</fullName>
    </submittedName>
</protein>
<dbReference type="EMBL" id="GL433842">
    <property type="protein sequence ID" value="EFN56174.1"/>
    <property type="molecule type" value="Genomic_DNA"/>
</dbReference>
<feature type="region of interest" description="Disordered" evidence="1">
    <location>
        <begin position="989"/>
        <end position="1010"/>
    </location>
</feature>
<feature type="region of interest" description="Disordered" evidence="1">
    <location>
        <begin position="292"/>
        <end position="330"/>
    </location>
</feature>
<accession>E1ZD83</accession>
<evidence type="ECO:0000256" key="1">
    <source>
        <dbReference type="SAM" id="MobiDB-lite"/>
    </source>
</evidence>
<feature type="compositionally biased region" description="Low complexity" evidence="1">
    <location>
        <begin position="1128"/>
        <end position="1140"/>
    </location>
</feature>
<feature type="region of interest" description="Disordered" evidence="1">
    <location>
        <begin position="1220"/>
        <end position="1247"/>
    </location>
</feature>
<dbReference type="InterPro" id="IPR050358">
    <property type="entry name" value="RSE1/DDB1/CFT1"/>
</dbReference>
<dbReference type="GeneID" id="17355580"/>
<feature type="compositionally biased region" description="Low complexity" evidence="1">
    <location>
        <begin position="997"/>
        <end position="1010"/>
    </location>
</feature>
<dbReference type="RefSeq" id="XP_005848276.1">
    <property type="nucleotide sequence ID" value="XM_005848214.1"/>
</dbReference>
<dbReference type="STRING" id="554065.E1ZD83"/>
<dbReference type="eggNOG" id="KOG1898">
    <property type="taxonomic scope" value="Eukaryota"/>
</dbReference>
<dbReference type="Gene3D" id="2.130.10.10">
    <property type="entry name" value="YVTN repeat-like/Quinoprotein amine dehydrogenase"/>
    <property type="match status" value="3"/>
</dbReference>